<dbReference type="RefSeq" id="WP_135391487.1">
    <property type="nucleotide sequence ID" value="NZ_SRMB01000001.1"/>
</dbReference>
<evidence type="ECO:0000313" key="3">
    <source>
        <dbReference type="EMBL" id="TGE28115.1"/>
    </source>
</evidence>
<dbReference type="EMBL" id="SRMB01000001">
    <property type="protein sequence ID" value="TGE28115.1"/>
    <property type="molecule type" value="Genomic_DNA"/>
</dbReference>
<dbReference type="Pfam" id="PF04738">
    <property type="entry name" value="Lant_dehydr_N"/>
    <property type="match status" value="1"/>
</dbReference>
<name>A0A4Z0QEF2_9BACT</name>
<evidence type="ECO:0008006" key="5">
    <source>
        <dbReference type="Google" id="ProtNLM"/>
    </source>
</evidence>
<dbReference type="OrthoDB" id="1273722at2"/>
<evidence type="ECO:0000259" key="1">
    <source>
        <dbReference type="Pfam" id="PF04738"/>
    </source>
</evidence>
<sequence>MNNVPLEFIDEVIVRSPVYTYREKINSEDVLVLLEDSFFMEAIYIASPLLHDECVKLKEGRVKTSKEKTKIVNSLYRYITRMTTRSTPFGLFSTCGVAIWGDSEGKETQEIQRSRARHTRLDMHLLYTLVTPILLLPDVQKHLKYFPNSSHYTIGSEVRYIEYTYKYGLRKYKISGVTRNKYIDIILGNSRGGLSRGQMVGLITACAISREQSEQFVDDLIQSQLLVSDFEVALTSKVDFAEQIQKHLQELYDASGSPEIHVALNVFSEIIQDVKNLDHNKVNDVRLYRNIIQKMRSINPRIEESKAFHIDSYQVGAKPVIEKKHQDELIELLQYLKSLNAGARDVNDHLESFKKKFVHRYDSQAILLADVLDNDYGIGYPINKRAGSAPLVDDIPFNVKVRDSHFRLDAKEKWLLTILRERENKDAYSIALDKQKLPTYNQDDSFRDVPATLSAMFRLLNDEDKSILFEGFFGPSGVSVLGRFAHGNPEIGNIVERVVAAEEKALENCVFAELVHMPDNRITNIIKHPVFRKYEIPYLAKSSVEDDFTIGINDLFVKVENNEIILFSKRLNKRIIPCKSHMHNHYTNSLPLYHFLGDLQSQGMDRSINFTWGSLMQLYSFLPRVSYKNMIVSPAMWYLNQNVLEQLSSASSDSLLTQIELLREQYKLPVQVLYSEGDNELLVDFSNLTSVEVWLSLVKSKKAALLKEFLWASNTQEHSYLHQYIATLVTTEKRTFSTPILSTCTTESVAEVQRDFPIGSEWLYLKLYCGPGSADILLSKLITPLVKSVLQQELVDKWFFIKYRDPEFHIRLRLHLKDASDSLKVLALLQQGIQQSRDCDLIWKIQPETYSREIERYGSRTMEVCESVFFIDSAVTVELLNAFSGDKNEVLRSIWSLRLIDDILNACGFALEQKSAFVEVVRKSFQQEFDTNKHSMNSINAKYTTYKALIQEVMSEGNRSKHAQLMQLLDWKSNALAPLMQHVMRLHNDKSLEVDLFHLLSSIIHMMLNRLITHKERTHELLVYEFLHKFYTTQRYVNKVSSSVFLHTEAEAML</sequence>
<dbReference type="InterPro" id="IPR006827">
    <property type="entry name" value="Lant_deHydtase_N"/>
</dbReference>
<evidence type="ECO:0000259" key="2">
    <source>
        <dbReference type="Pfam" id="PF14028"/>
    </source>
</evidence>
<dbReference type="NCBIfam" id="TIGR03891">
    <property type="entry name" value="thiopep_ocin"/>
    <property type="match status" value="1"/>
</dbReference>
<comment type="caution">
    <text evidence="3">The sequence shown here is derived from an EMBL/GenBank/DDBJ whole genome shotgun (WGS) entry which is preliminary data.</text>
</comment>
<organism evidence="3 4">
    <name type="scientific">Hymenobacter metallicola</name>
    <dbReference type="NCBI Taxonomy" id="2563114"/>
    <lineage>
        <taxon>Bacteria</taxon>
        <taxon>Pseudomonadati</taxon>
        <taxon>Bacteroidota</taxon>
        <taxon>Cytophagia</taxon>
        <taxon>Cytophagales</taxon>
        <taxon>Hymenobacteraceae</taxon>
        <taxon>Hymenobacter</taxon>
    </lineage>
</organism>
<dbReference type="Pfam" id="PF14028">
    <property type="entry name" value="Lant_dehydr_C"/>
    <property type="match status" value="1"/>
</dbReference>
<reference evidence="3 4" key="1">
    <citation type="submission" date="2019-04" db="EMBL/GenBank/DDBJ databases">
        <authorList>
            <person name="Feng G."/>
            <person name="Zhang J."/>
            <person name="Zhu H."/>
        </authorList>
    </citation>
    <scope>NUCLEOTIDE SEQUENCE [LARGE SCALE GENOMIC DNA]</scope>
    <source>
        <strain evidence="3 4">9PBR-1</strain>
    </source>
</reference>
<evidence type="ECO:0000313" key="4">
    <source>
        <dbReference type="Proteomes" id="UP000298471"/>
    </source>
</evidence>
<accession>A0A4Z0QEF2</accession>
<keyword evidence="4" id="KW-1185">Reference proteome</keyword>
<protein>
    <recommendedName>
        <fullName evidence="5">Lantibiotic dehydratase</fullName>
    </recommendedName>
</protein>
<proteinExistence type="predicted"/>
<dbReference type="AlphaFoldDB" id="A0A4Z0QEF2"/>
<dbReference type="Proteomes" id="UP000298471">
    <property type="component" value="Unassembled WGS sequence"/>
</dbReference>
<gene>
    <name evidence="3" type="ORF">E5K02_01225</name>
</gene>
<feature type="domain" description="Thiopeptide-type bacteriocin biosynthesis" evidence="2">
    <location>
        <begin position="762"/>
        <end position="1031"/>
    </location>
</feature>
<dbReference type="InterPro" id="IPR023809">
    <property type="entry name" value="Thiopep_bacteriocin_synth_dom"/>
</dbReference>
<feature type="domain" description="Lantibiotic dehydratase N-terminal" evidence="1">
    <location>
        <begin position="36"/>
        <end position="692"/>
    </location>
</feature>